<dbReference type="Proteomes" id="UP000266841">
    <property type="component" value="Unassembled WGS sequence"/>
</dbReference>
<proteinExistence type="predicted"/>
<name>K0RZW4_THAOC</name>
<gene>
    <name evidence="2" type="ORF">THAOC_21286</name>
</gene>
<evidence type="ECO:0000256" key="1">
    <source>
        <dbReference type="SAM" id="Phobius"/>
    </source>
</evidence>
<keyword evidence="1" id="KW-0472">Membrane</keyword>
<organism evidence="2 3">
    <name type="scientific">Thalassiosira oceanica</name>
    <name type="common">Marine diatom</name>
    <dbReference type="NCBI Taxonomy" id="159749"/>
    <lineage>
        <taxon>Eukaryota</taxon>
        <taxon>Sar</taxon>
        <taxon>Stramenopiles</taxon>
        <taxon>Ochrophyta</taxon>
        <taxon>Bacillariophyta</taxon>
        <taxon>Coscinodiscophyceae</taxon>
        <taxon>Thalassiosirophycidae</taxon>
        <taxon>Thalassiosirales</taxon>
        <taxon>Thalassiosiraceae</taxon>
        <taxon>Thalassiosira</taxon>
    </lineage>
</organism>
<accession>K0RZW4</accession>
<evidence type="ECO:0000313" key="2">
    <source>
        <dbReference type="EMBL" id="EJK58585.1"/>
    </source>
</evidence>
<comment type="caution">
    <text evidence="2">The sequence shown here is derived from an EMBL/GenBank/DDBJ whole genome shotgun (WGS) entry which is preliminary data.</text>
</comment>
<keyword evidence="1" id="KW-0812">Transmembrane</keyword>
<keyword evidence="3" id="KW-1185">Reference proteome</keyword>
<evidence type="ECO:0000313" key="3">
    <source>
        <dbReference type="Proteomes" id="UP000266841"/>
    </source>
</evidence>
<dbReference type="AlphaFoldDB" id="K0RZW4"/>
<protein>
    <submittedName>
        <fullName evidence="2">Uncharacterized protein</fullName>
    </submittedName>
</protein>
<dbReference type="EMBL" id="AGNL01024840">
    <property type="protein sequence ID" value="EJK58585.1"/>
    <property type="molecule type" value="Genomic_DNA"/>
</dbReference>
<feature type="transmembrane region" description="Helical" evidence="1">
    <location>
        <begin position="52"/>
        <end position="75"/>
    </location>
</feature>
<sequence length="468" mass="52663">MTAILLLPPLATASPPEDSGSHKQSCAAVLVQDLTTRLRLKSLMMVELRIRTLVSIVLLSLGLGLFIGLLGRSALPPRQPKNRRLGLDEFSDPKSIVGKTADFAYQDDVTMEPSHADEMGGDMDSSSLFVGDAPYVAHVSTMCRCSNGQLPRPIFPDGNPFLGSANGRGGSDVGVYQWPSRATGPAAKMFSHHPIEECICNKDRKRTQKTTDMYLKLISHEWFVSRRCPQFKGTSDWLRMPDLGVEKLPLFVGVLSYERAQNVFIQLNHRSSADDEVLSQAMGSAEENLHPGLAISRFCRMAEASEQSHPNGENLLLFLEKDWTVRTQNESKHSLEEIFFSANALLQRGVDVVRLKRPFKETDQAEMWDCPAYGVHWKCAGSHQQRWSNQPMIIRCDWYLRYLEPFALLSIVDPIMRACNREFDDPNYCDWEAAIQDGRVAWTNSQWVVASAGEQNHIYFDHEEVDGD</sequence>
<reference evidence="2 3" key="1">
    <citation type="journal article" date="2012" name="Genome Biol.">
        <title>Genome and low-iron response of an oceanic diatom adapted to chronic iron limitation.</title>
        <authorList>
            <person name="Lommer M."/>
            <person name="Specht M."/>
            <person name="Roy A.S."/>
            <person name="Kraemer L."/>
            <person name="Andreson R."/>
            <person name="Gutowska M.A."/>
            <person name="Wolf J."/>
            <person name="Bergner S.V."/>
            <person name="Schilhabel M.B."/>
            <person name="Klostermeier U.C."/>
            <person name="Beiko R.G."/>
            <person name="Rosenstiel P."/>
            <person name="Hippler M."/>
            <person name="Laroche J."/>
        </authorList>
    </citation>
    <scope>NUCLEOTIDE SEQUENCE [LARGE SCALE GENOMIC DNA]</scope>
    <source>
        <strain evidence="2 3">CCMP1005</strain>
    </source>
</reference>
<keyword evidence="1" id="KW-1133">Transmembrane helix</keyword>